<feature type="repeat" description="WD" evidence="3">
    <location>
        <begin position="252"/>
        <end position="277"/>
    </location>
</feature>
<dbReference type="AlphaFoldDB" id="A0A0F8AUN6"/>
<dbReference type="SUPFAM" id="SSF50978">
    <property type="entry name" value="WD40 repeat-like"/>
    <property type="match status" value="1"/>
</dbReference>
<sequence length="410" mass="44622">MLQCCTARGLGGTGWREGGLDGHGTDRANQAANQHNTERIWLKSCQPEMPAGTGRGATHRDTKALALKCNLALSCTPSLPLGMSRPAPSPFYTLRGAGGPLNTLHFSCHGGDSPLLFSGSGKGAIHIWNLNTRRTEKIVEGHAGSSVIWVSTLQATDTLISQGRDMQVCLWDLSESRSEVVDSVWTGSVGFCQCSMLETSPRNYLLAFAGQQSEEIKIIELPSKTPVCTLVPDAKLGMVMCIKLWQPDSGPGPLLLAGYEDGSVLLWDVTQRSKLSQAKAHPEPVMCLTFDTKRLRGISGSSEKKLSSWIVDRQNNLQIQECVTLVNPGVSQLCIRGDGKLLASAGWDHRVRVFGWKKLRPLAVLQYHTDMVQSVAFSDHQDPKERLLAAGSKDQRISLWSIYNEGADTG</sequence>
<accession>A0A0F8AUN6</accession>
<evidence type="ECO:0000256" key="3">
    <source>
        <dbReference type="PROSITE-ProRule" id="PRU00221"/>
    </source>
</evidence>
<dbReference type="PROSITE" id="PS50082">
    <property type="entry name" value="WD_REPEATS_2"/>
    <property type="match status" value="2"/>
</dbReference>
<evidence type="ECO:0000313" key="4">
    <source>
        <dbReference type="EMBL" id="KKF12051.1"/>
    </source>
</evidence>
<organism evidence="4">
    <name type="scientific">Larimichthys crocea</name>
    <name type="common">Large yellow croaker</name>
    <name type="synonym">Pseudosciaena crocea</name>
    <dbReference type="NCBI Taxonomy" id="215358"/>
    <lineage>
        <taxon>Eukaryota</taxon>
        <taxon>Metazoa</taxon>
        <taxon>Chordata</taxon>
        <taxon>Craniata</taxon>
        <taxon>Vertebrata</taxon>
        <taxon>Euteleostomi</taxon>
        <taxon>Actinopterygii</taxon>
        <taxon>Neopterygii</taxon>
        <taxon>Teleostei</taxon>
        <taxon>Neoteleostei</taxon>
        <taxon>Acanthomorphata</taxon>
        <taxon>Eupercaria</taxon>
        <taxon>Sciaenidae</taxon>
        <taxon>Larimichthys</taxon>
    </lineage>
</organism>
<dbReference type="SMART" id="SM00320">
    <property type="entry name" value="WD40"/>
    <property type="match status" value="6"/>
</dbReference>
<evidence type="ECO:0000256" key="1">
    <source>
        <dbReference type="ARBA" id="ARBA00022574"/>
    </source>
</evidence>
<keyword evidence="2" id="KW-0677">Repeat</keyword>
<proteinExistence type="predicted"/>
<protein>
    <submittedName>
        <fullName evidence="4">Guanine nucleotide-binding protein subunit beta-like protein 1</fullName>
    </submittedName>
</protein>
<feature type="repeat" description="WD" evidence="3">
    <location>
        <begin position="365"/>
        <end position="402"/>
    </location>
</feature>
<name>A0A0F8AUN6_LARCR</name>
<dbReference type="EMBL" id="KQ042672">
    <property type="protein sequence ID" value="KKF12051.1"/>
    <property type="molecule type" value="Genomic_DNA"/>
</dbReference>
<dbReference type="eggNOG" id="KOG0322">
    <property type="taxonomic scope" value="Eukaryota"/>
</dbReference>
<dbReference type="InterPro" id="IPR001680">
    <property type="entry name" value="WD40_rpt"/>
</dbReference>
<evidence type="ECO:0000256" key="2">
    <source>
        <dbReference type="ARBA" id="ARBA00022737"/>
    </source>
</evidence>
<keyword evidence="1 3" id="KW-0853">WD repeat</keyword>
<dbReference type="InterPro" id="IPR015943">
    <property type="entry name" value="WD40/YVTN_repeat-like_dom_sf"/>
</dbReference>
<gene>
    <name evidence="4" type="ORF">EH28_06861</name>
</gene>
<dbReference type="Gene3D" id="2.130.10.10">
    <property type="entry name" value="YVTN repeat-like/Quinoprotein amine dehydrogenase"/>
    <property type="match status" value="2"/>
</dbReference>
<dbReference type="PROSITE" id="PS50294">
    <property type="entry name" value="WD_REPEATS_REGION"/>
    <property type="match status" value="1"/>
</dbReference>
<reference evidence="4" key="1">
    <citation type="journal article" date="2015" name="PLoS Genet.">
        <title>Genome Sequencing of the Perciform Fish Larimichthys crocea Provides Insights into Molecular and Genetic Mechanisms of Stress Adaptation.</title>
        <authorList>
            <person name="Ao J."/>
            <person name="Mu Y."/>
            <person name="Xiang L.X."/>
            <person name="Fan D."/>
            <person name="Feng M."/>
            <person name="Zhang S."/>
            <person name="Shi Q."/>
            <person name="Zhu L.Y."/>
            <person name="Li T."/>
            <person name="Ding Y."/>
            <person name="Nie L."/>
            <person name="Li Q."/>
            <person name="Dong W.R."/>
            <person name="Jiang L."/>
            <person name="Sun B."/>
            <person name="Zhang X."/>
            <person name="Li M."/>
            <person name="Zhang H.Q."/>
            <person name="Xie S."/>
            <person name="Zhu Y."/>
            <person name="Jiang X."/>
            <person name="Wang X."/>
            <person name="Mu P."/>
            <person name="Chen W."/>
            <person name="Yue Z."/>
            <person name="Wang Z."/>
            <person name="Wang J."/>
            <person name="Shao J.Z."/>
            <person name="Chen X."/>
        </authorList>
    </citation>
    <scope>NUCLEOTIDE SEQUENCE [LARGE SCALE GENOMIC DNA]</scope>
    <source>
        <strain evidence="4">SSNF</strain>
        <tissue evidence="4">Blood</tissue>
    </source>
</reference>
<dbReference type="PANTHER" id="PTHR19854">
    <property type="entry name" value="TRANSDUCIN BETA-LIKE 3"/>
    <property type="match status" value="1"/>
</dbReference>
<dbReference type="InterPro" id="IPR036322">
    <property type="entry name" value="WD40_repeat_dom_sf"/>
</dbReference>
<dbReference type="PANTHER" id="PTHR19854:SF1">
    <property type="entry name" value="GUANINE NUCLEOTIDE-BINDING PROTEIN SUBUNIT BETA-LIKE PROTEIN 1"/>
    <property type="match status" value="1"/>
</dbReference>
<dbReference type="Pfam" id="PF00400">
    <property type="entry name" value="WD40"/>
    <property type="match status" value="2"/>
</dbReference>